<gene>
    <name evidence="1" type="ORF">DPMN_132701</name>
</gene>
<proteinExistence type="predicted"/>
<accession>A0A9D4FWM1</accession>
<dbReference type="EMBL" id="JAIWYP010000006">
    <property type="protein sequence ID" value="KAH3804416.1"/>
    <property type="molecule type" value="Genomic_DNA"/>
</dbReference>
<name>A0A9D4FWM1_DREPO</name>
<protein>
    <submittedName>
        <fullName evidence="1">Uncharacterized protein</fullName>
    </submittedName>
</protein>
<evidence type="ECO:0000313" key="2">
    <source>
        <dbReference type="Proteomes" id="UP000828390"/>
    </source>
</evidence>
<dbReference type="AlphaFoldDB" id="A0A9D4FWM1"/>
<comment type="caution">
    <text evidence="1">The sequence shown here is derived from an EMBL/GenBank/DDBJ whole genome shotgun (WGS) entry which is preliminary data.</text>
</comment>
<keyword evidence="2" id="KW-1185">Reference proteome</keyword>
<organism evidence="1 2">
    <name type="scientific">Dreissena polymorpha</name>
    <name type="common">Zebra mussel</name>
    <name type="synonym">Mytilus polymorpha</name>
    <dbReference type="NCBI Taxonomy" id="45954"/>
    <lineage>
        <taxon>Eukaryota</taxon>
        <taxon>Metazoa</taxon>
        <taxon>Spiralia</taxon>
        <taxon>Lophotrochozoa</taxon>
        <taxon>Mollusca</taxon>
        <taxon>Bivalvia</taxon>
        <taxon>Autobranchia</taxon>
        <taxon>Heteroconchia</taxon>
        <taxon>Euheterodonta</taxon>
        <taxon>Imparidentia</taxon>
        <taxon>Neoheterodontei</taxon>
        <taxon>Myida</taxon>
        <taxon>Dreissenoidea</taxon>
        <taxon>Dreissenidae</taxon>
        <taxon>Dreissena</taxon>
    </lineage>
</organism>
<reference evidence="1" key="2">
    <citation type="submission" date="2020-11" db="EMBL/GenBank/DDBJ databases">
        <authorList>
            <person name="McCartney M.A."/>
            <person name="Auch B."/>
            <person name="Kono T."/>
            <person name="Mallez S."/>
            <person name="Becker A."/>
            <person name="Gohl D.M."/>
            <person name="Silverstein K.A.T."/>
            <person name="Koren S."/>
            <person name="Bechman K.B."/>
            <person name="Herman A."/>
            <person name="Abrahante J.E."/>
            <person name="Garbe J."/>
        </authorList>
    </citation>
    <scope>NUCLEOTIDE SEQUENCE</scope>
    <source>
        <strain evidence="1">Duluth1</strain>
        <tissue evidence="1">Whole animal</tissue>
    </source>
</reference>
<sequence length="55" mass="6311">MHVYLMELHILSAPETTPNVFKLILNLSYDNTDNLNYAWPHYQPWGAPPTLATPT</sequence>
<evidence type="ECO:0000313" key="1">
    <source>
        <dbReference type="EMBL" id="KAH3804416.1"/>
    </source>
</evidence>
<dbReference type="Proteomes" id="UP000828390">
    <property type="component" value="Unassembled WGS sequence"/>
</dbReference>
<reference evidence="1" key="1">
    <citation type="journal article" date="2019" name="bioRxiv">
        <title>The Genome of the Zebra Mussel, Dreissena polymorpha: A Resource for Invasive Species Research.</title>
        <authorList>
            <person name="McCartney M.A."/>
            <person name="Auch B."/>
            <person name="Kono T."/>
            <person name="Mallez S."/>
            <person name="Zhang Y."/>
            <person name="Obille A."/>
            <person name="Becker A."/>
            <person name="Abrahante J.E."/>
            <person name="Garbe J."/>
            <person name="Badalamenti J.P."/>
            <person name="Herman A."/>
            <person name="Mangelson H."/>
            <person name="Liachko I."/>
            <person name="Sullivan S."/>
            <person name="Sone E.D."/>
            <person name="Koren S."/>
            <person name="Silverstein K.A.T."/>
            <person name="Beckman K.B."/>
            <person name="Gohl D.M."/>
        </authorList>
    </citation>
    <scope>NUCLEOTIDE SEQUENCE</scope>
    <source>
        <strain evidence="1">Duluth1</strain>
        <tissue evidence="1">Whole animal</tissue>
    </source>
</reference>